<evidence type="ECO:0000259" key="2">
    <source>
        <dbReference type="Pfam" id="PF06251"/>
    </source>
</evidence>
<dbReference type="EMBL" id="CP041046">
    <property type="protein sequence ID" value="QDE39697.1"/>
    <property type="molecule type" value="Genomic_DNA"/>
</dbReference>
<dbReference type="SUPFAM" id="SSF159270">
    <property type="entry name" value="YmcC-like"/>
    <property type="match status" value="1"/>
</dbReference>
<accession>A0A4Y5Z3J1</accession>
<dbReference type="InterPro" id="IPR023373">
    <property type="entry name" value="YmcC_sf"/>
</dbReference>
<dbReference type="InterPro" id="IPR021308">
    <property type="entry name" value="GfcB"/>
</dbReference>
<reference evidence="3 4" key="1">
    <citation type="submission" date="2019-06" db="EMBL/GenBank/DDBJ databases">
        <title>A complete genome sequence for Luteibacter pinisoli MAH-14.</title>
        <authorList>
            <person name="Baltrus D.A."/>
        </authorList>
    </citation>
    <scope>NUCLEOTIDE SEQUENCE [LARGE SCALE GENOMIC DNA]</scope>
    <source>
        <strain evidence="3 4">MAH-14</strain>
    </source>
</reference>
<name>A0A4Y5Z3J1_9GAMM</name>
<evidence type="ECO:0000313" key="4">
    <source>
        <dbReference type="Proteomes" id="UP000316093"/>
    </source>
</evidence>
<dbReference type="Proteomes" id="UP000316093">
    <property type="component" value="Chromosome"/>
</dbReference>
<protein>
    <recommendedName>
        <fullName evidence="2">Capsule biosynthesis GfcC-like C-terminal domain-containing protein</fullName>
    </recommendedName>
</protein>
<dbReference type="Pfam" id="PF11102">
    <property type="entry name" value="YjbF"/>
    <property type="match status" value="1"/>
</dbReference>
<evidence type="ECO:0000256" key="1">
    <source>
        <dbReference type="SAM" id="Phobius"/>
    </source>
</evidence>
<dbReference type="AlphaFoldDB" id="A0A4Y5Z3J1"/>
<dbReference type="RefSeq" id="WP_139982661.1">
    <property type="nucleotide sequence ID" value="NZ_CP041046.1"/>
</dbReference>
<dbReference type="Gene3D" id="3.10.560.10">
    <property type="entry name" value="Outer membrane lipoprotein wza domain like"/>
    <property type="match status" value="1"/>
</dbReference>
<gene>
    <name evidence="3" type="ORF">FIV34_11035</name>
</gene>
<evidence type="ECO:0000313" key="3">
    <source>
        <dbReference type="EMBL" id="QDE39697.1"/>
    </source>
</evidence>
<sequence length="488" mass="52466">MKVLQSVQSYVGPFFQLSDGPFNPLAGPSLILSWPDARQRAYGALRFIALGGLALALIAIQGCSAVSRGSVEAIRLSIHGESVHPTAEFVAASPYYQLQANGPQGQAILILGKVQDGLLGWYGQGDDIVFTRKGLVVRTTGFPQNLSSTVPGAVDPFDEGLQHVTSPTTYTRTVDWSPGYRGGIVMQATLSPGGSEDIEILGTVHHLRRYDERLSGAGGSFTNRYWVDPADGFIWKSRQYVAPGFPLELIQLRPYTGSADQPDTAVYPSTGRLAELAGAARVKPDAYVAGAAWLRPSLVPDQVRLKAGVVFELGVIRMDALSHGKDALGTDAAAFQAWITSLPVTGRRTSVVLDPAQLEVSPPDNLTTEPGDTLYYPQRPTGVRIVGAVAKPCRVPHVALQDARRYLADCPPSKAADPDRIFVIQPDGTVFPQNIAAWNRDPPRVLAPGAWIYVPFNHTAIRGATDGQFNEDAAAFIATQRFDVEGTP</sequence>
<dbReference type="InterPro" id="IPR010425">
    <property type="entry name" value="Caps_synth_GfcC-like_C"/>
</dbReference>
<keyword evidence="4" id="KW-1185">Reference proteome</keyword>
<organism evidence="3 4">
    <name type="scientific">Luteibacter pinisoli</name>
    <dbReference type="NCBI Taxonomy" id="2589080"/>
    <lineage>
        <taxon>Bacteria</taxon>
        <taxon>Pseudomonadati</taxon>
        <taxon>Pseudomonadota</taxon>
        <taxon>Gammaproteobacteria</taxon>
        <taxon>Lysobacterales</taxon>
        <taxon>Rhodanobacteraceae</taxon>
        <taxon>Luteibacter</taxon>
    </lineage>
</organism>
<proteinExistence type="predicted"/>
<dbReference type="KEGG" id="lpy:FIV34_11035"/>
<dbReference type="OrthoDB" id="7001949at2"/>
<keyword evidence="1" id="KW-0812">Transmembrane</keyword>
<dbReference type="Gene3D" id="2.40.360.10">
    <property type="entry name" value="YmcC-like"/>
    <property type="match status" value="1"/>
</dbReference>
<keyword evidence="1" id="KW-1133">Transmembrane helix</keyword>
<feature type="transmembrane region" description="Helical" evidence="1">
    <location>
        <begin position="41"/>
        <end position="60"/>
    </location>
</feature>
<dbReference type="Pfam" id="PF06251">
    <property type="entry name" value="Caps_syn_GfcC_C"/>
    <property type="match status" value="1"/>
</dbReference>
<feature type="domain" description="Capsule biosynthesis GfcC-like C-terminal" evidence="2">
    <location>
        <begin position="393"/>
        <end position="473"/>
    </location>
</feature>
<keyword evidence="1" id="KW-0472">Membrane</keyword>